<keyword evidence="2" id="KW-1185">Reference proteome</keyword>
<dbReference type="Proteomes" id="UP000051820">
    <property type="component" value="Unassembled WGS sequence"/>
</dbReference>
<proteinExistence type="predicted"/>
<organism evidence="1 2">
    <name type="scientific">Paucilactobacillus suebicus DSM 5007 = KCTC 3549</name>
    <dbReference type="NCBI Taxonomy" id="1423807"/>
    <lineage>
        <taxon>Bacteria</taxon>
        <taxon>Bacillati</taxon>
        <taxon>Bacillota</taxon>
        <taxon>Bacilli</taxon>
        <taxon>Lactobacillales</taxon>
        <taxon>Lactobacillaceae</taxon>
        <taxon>Paucilactobacillus</taxon>
    </lineage>
</organism>
<accession>A0A0R1W182</accession>
<evidence type="ECO:0000313" key="1">
    <source>
        <dbReference type="EMBL" id="KRM09636.1"/>
    </source>
</evidence>
<protein>
    <submittedName>
        <fullName evidence="1">Uncharacterized protein</fullName>
    </submittedName>
</protein>
<dbReference type="EMBL" id="AZGF01000038">
    <property type="protein sequence ID" value="KRM09636.1"/>
    <property type="molecule type" value="Genomic_DNA"/>
</dbReference>
<name>A0A0R1W182_9LACO</name>
<dbReference type="STRING" id="1423807.FD16_GL001602"/>
<evidence type="ECO:0000313" key="2">
    <source>
        <dbReference type="Proteomes" id="UP000051820"/>
    </source>
</evidence>
<comment type="caution">
    <text evidence="1">The sequence shown here is derived from an EMBL/GenBank/DDBJ whole genome shotgun (WGS) entry which is preliminary data.</text>
</comment>
<sequence length="56" mass="6104">MIPVIISTTAVGKAEILNRAIISGISNAANKTITSEKLSMSRPLWNFEITFLQSIL</sequence>
<reference evidence="1 2" key="1">
    <citation type="journal article" date="2015" name="Genome Announc.">
        <title>Expanding the biotechnology potential of lactobacilli through comparative genomics of 213 strains and associated genera.</title>
        <authorList>
            <person name="Sun Z."/>
            <person name="Harris H.M."/>
            <person name="McCann A."/>
            <person name="Guo C."/>
            <person name="Argimon S."/>
            <person name="Zhang W."/>
            <person name="Yang X."/>
            <person name="Jeffery I.B."/>
            <person name="Cooney J.C."/>
            <person name="Kagawa T.F."/>
            <person name="Liu W."/>
            <person name="Song Y."/>
            <person name="Salvetti E."/>
            <person name="Wrobel A."/>
            <person name="Rasinkangas P."/>
            <person name="Parkhill J."/>
            <person name="Rea M.C."/>
            <person name="O'Sullivan O."/>
            <person name="Ritari J."/>
            <person name="Douillard F.P."/>
            <person name="Paul Ross R."/>
            <person name="Yang R."/>
            <person name="Briner A.E."/>
            <person name="Felis G.E."/>
            <person name="de Vos W.M."/>
            <person name="Barrangou R."/>
            <person name="Klaenhammer T.R."/>
            <person name="Caufield P.W."/>
            <person name="Cui Y."/>
            <person name="Zhang H."/>
            <person name="O'Toole P.W."/>
        </authorList>
    </citation>
    <scope>NUCLEOTIDE SEQUENCE [LARGE SCALE GENOMIC DNA]</scope>
    <source>
        <strain evidence="1 2">DSM 5007</strain>
    </source>
</reference>
<dbReference type="PATRIC" id="fig|1423807.3.peg.1643"/>
<gene>
    <name evidence="1" type="ORF">FD16_GL001602</name>
</gene>
<dbReference type="AlphaFoldDB" id="A0A0R1W182"/>